<protein>
    <submittedName>
        <fullName evidence="4">AraC family transcriptional regulator</fullName>
    </submittedName>
</protein>
<gene>
    <name evidence="4" type="ORF">BKK80_07675</name>
</gene>
<dbReference type="EMBL" id="CP017754">
    <property type="protein sequence ID" value="AOZ08040.1"/>
    <property type="molecule type" value="Genomic_DNA"/>
</dbReference>
<dbReference type="SUPFAM" id="SSF46689">
    <property type="entry name" value="Homeodomain-like"/>
    <property type="match status" value="2"/>
</dbReference>
<dbReference type="InterPro" id="IPR018060">
    <property type="entry name" value="HTH_AraC"/>
</dbReference>
<keyword evidence="2" id="KW-0804">Transcription</keyword>
<dbReference type="PROSITE" id="PS01124">
    <property type="entry name" value="HTH_ARAC_FAMILY_2"/>
    <property type="match status" value="1"/>
</dbReference>
<feature type="domain" description="HTH araC/xylS-type" evidence="3">
    <location>
        <begin position="142"/>
        <end position="239"/>
    </location>
</feature>
<reference evidence="4 5" key="1">
    <citation type="submission" date="2016-10" db="EMBL/GenBank/DDBJ databases">
        <title>Complete genome sequences of three Cupriavidus strains isolated from various Malaysian environments.</title>
        <authorList>
            <person name="Abdullah A.A.-A."/>
            <person name="Shafie N.A.H."/>
            <person name="Lau N.S."/>
        </authorList>
    </citation>
    <scope>NUCLEOTIDE SEQUENCE [LARGE SCALE GENOMIC DNA]</scope>
    <source>
        <strain evidence="4 5">USMAA1020</strain>
    </source>
</reference>
<accession>A0ABN4TRU6</accession>
<dbReference type="Proteomes" id="UP000177515">
    <property type="component" value="Chromosome 1"/>
</dbReference>
<proteinExistence type="predicted"/>
<dbReference type="InterPro" id="IPR009057">
    <property type="entry name" value="Homeodomain-like_sf"/>
</dbReference>
<dbReference type="PANTHER" id="PTHR43436">
    <property type="entry name" value="ARAC-FAMILY TRANSCRIPTIONAL REGULATOR"/>
    <property type="match status" value="1"/>
</dbReference>
<evidence type="ECO:0000313" key="5">
    <source>
        <dbReference type="Proteomes" id="UP000177515"/>
    </source>
</evidence>
<evidence type="ECO:0000313" key="4">
    <source>
        <dbReference type="EMBL" id="AOZ08040.1"/>
    </source>
</evidence>
<evidence type="ECO:0000259" key="3">
    <source>
        <dbReference type="PROSITE" id="PS01124"/>
    </source>
</evidence>
<sequence length="257" mass="28449">MWLTRSRLFYAGLLGTPSVRNMGGLTIYVAVREPLRIRLGDGPWQTTDLAVVPAYVPHWIACDGRMITDIGLEPESLDMARLPAFLRDGVGAVEAPEFVRHVKQAHAYLAARGRDLDLQADSFDHLFFGGALAPRPLDARIEMVVRRIAESPSAPLTAEACAAAVHLSFSRFLHLFKQEVGVPFRSFRTWKRARSMLHYVTQDSNLAEVALDIGYPDSTHFSHSIRQIYGLKPSDIFAGSRRLELIGTVAAAPGRPS</sequence>
<evidence type="ECO:0000256" key="1">
    <source>
        <dbReference type="ARBA" id="ARBA00023015"/>
    </source>
</evidence>
<dbReference type="Gene3D" id="1.10.10.60">
    <property type="entry name" value="Homeodomain-like"/>
    <property type="match status" value="2"/>
</dbReference>
<dbReference type="SMART" id="SM00342">
    <property type="entry name" value="HTH_ARAC"/>
    <property type="match status" value="1"/>
</dbReference>
<name>A0ABN4TRU6_9BURK</name>
<dbReference type="PANTHER" id="PTHR43436:SF1">
    <property type="entry name" value="TRANSCRIPTIONAL REGULATORY PROTEIN"/>
    <property type="match status" value="1"/>
</dbReference>
<keyword evidence="1" id="KW-0805">Transcription regulation</keyword>
<organism evidence="4 5">
    <name type="scientific">Cupriavidus malaysiensis</name>
    <dbReference type="NCBI Taxonomy" id="367825"/>
    <lineage>
        <taxon>Bacteria</taxon>
        <taxon>Pseudomonadati</taxon>
        <taxon>Pseudomonadota</taxon>
        <taxon>Betaproteobacteria</taxon>
        <taxon>Burkholderiales</taxon>
        <taxon>Burkholderiaceae</taxon>
        <taxon>Cupriavidus</taxon>
    </lineage>
</organism>
<keyword evidence="5" id="KW-1185">Reference proteome</keyword>
<evidence type="ECO:0000256" key="2">
    <source>
        <dbReference type="ARBA" id="ARBA00023163"/>
    </source>
</evidence>
<dbReference type="Pfam" id="PF12833">
    <property type="entry name" value="HTH_18"/>
    <property type="match status" value="1"/>
</dbReference>